<gene>
    <name evidence="1" type="ORF">BACI348_50679</name>
</gene>
<dbReference type="Proteomes" id="UP000433089">
    <property type="component" value="Unassembled WGS sequence"/>
</dbReference>
<evidence type="ECO:0000313" key="2">
    <source>
        <dbReference type="Proteomes" id="UP000433089"/>
    </source>
</evidence>
<organism evidence="1 2">
    <name type="scientific">Bacillus altitudinis</name>
    <dbReference type="NCBI Taxonomy" id="293387"/>
    <lineage>
        <taxon>Bacteria</taxon>
        <taxon>Bacillati</taxon>
        <taxon>Bacillota</taxon>
        <taxon>Bacilli</taxon>
        <taxon>Bacillales</taxon>
        <taxon>Bacillaceae</taxon>
        <taxon>Bacillus</taxon>
    </lineage>
</organism>
<reference evidence="1 2" key="1">
    <citation type="submission" date="2019-10" db="EMBL/GenBank/DDBJ databases">
        <authorList>
            <person name="Karimi E."/>
        </authorList>
    </citation>
    <scope>NUCLEOTIDE SEQUENCE [LARGE SCALE GENOMIC DNA]</scope>
    <source>
        <strain evidence="1">Bacillus sp. 348</strain>
    </source>
</reference>
<sequence length="45" mass="5117">MQSSINGWNYHLFKTTDAAYHLTYRTRGAETCASTSRTAITHSHE</sequence>
<evidence type="ECO:0000313" key="1">
    <source>
        <dbReference type="EMBL" id="VXC26113.1"/>
    </source>
</evidence>
<dbReference type="AlphaFoldDB" id="A0A653XC89"/>
<dbReference type="EMBL" id="CABWLH010000010">
    <property type="protein sequence ID" value="VXC26113.1"/>
    <property type="molecule type" value="Genomic_DNA"/>
</dbReference>
<name>A0A653XC89_BACAB</name>
<protein>
    <submittedName>
        <fullName evidence="1">Uncharacterized protein</fullName>
    </submittedName>
</protein>
<proteinExistence type="predicted"/>
<accession>A0A653XC89</accession>